<reference evidence="1 2" key="1">
    <citation type="submission" date="2018-06" db="EMBL/GenBank/DDBJ databases">
        <authorList>
            <consortium name="Pathogen Informatics"/>
            <person name="Doyle S."/>
        </authorList>
    </citation>
    <scope>NUCLEOTIDE SEQUENCE [LARGE SCALE GENOMIC DNA]</scope>
    <source>
        <strain evidence="1 2">NCTC12860</strain>
    </source>
</reference>
<sequence>MTIEFKLRIHFIKNGKGSKFLAIFDQTAVGMVVKSLMLTCKLIPSMRLSFSLRMRWRKEKQV</sequence>
<evidence type="ECO:0000313" key="2">
    <source>
        <dbReference type="Proteomes" id="UP000253846"/>
    </source>
</evidence>
<gene>
    <name evidence="1" type="ORF">NCTC12860_01307</name>
</gene>
<dbReference type="AlphaFoldDB" id="A0A336ND14"/>
<name>A0A336ND14_BARGR</name>
<organism evidence="1 2">
    <name type="scientific">Bartonella grahamii</name>
    <dbReference type="NCBI Taxonomy" id="33045"/>
    <lineage>
        <taxon>Bacteria</taxon>
        <taxon>Pseudomonadati</taxon>
        <taxon>Pseudomonadota</taxon>
        <taxon>Alphaproteobacteria</taxon>
        <taxon>Hyphomicrobiales</taxon>
        <taxon>Bartonellaceae</taxon>
        <taxon>Bartonella</taxon>
    </lineage>
</organism>
<accession>A0A336ND14</accession>
<dbReference type="RefSeq" id="WP_026500485.1">
    <property type="nucleotide sequence ID" value="NZ_CACVBG010000011.1"/>
</dbReference>
<dbReference type="Proteomes" id="UP000253846">
    <property type="component" value="Unassembled WGS sequence"/>
</dbReference>
<proteinExistence type="predicted"/>
<dbReference type="EMBL" id="UFTD01000002">
    <property type="protein sequence ID" value="SSZ40161.1"/>
    <property type="molecule type" value="Genomic_DNA"/>
</dbReference>
<evidence type="ECO:0000313" key="1">
    <source>
        <dbReference type="EMBL" id="SSZ40161.1"/>
    </source>
</evidence>
<protein>
    <submittedName>
        <fullName evidence="1">Uncharacterized protein</fullName>
    </submittedName>
</protein>